<dbReference type="AlphaFoldDB" id="X8E004"/>
<sequence length="54" mass="6171">MRPAVHRFAQQQEGDRTDDHRTRRNTLLQSFFQLGNHLGRVQPEPGAGEISGTR</sequence>
<gene>
    <name evidence="2" type="ORF">I553_9316</name>
</gene>
<reference evidence="2" key="1">
    <citation type="submission" date="2014-01" db="EMBL/GenBank/DDBJ databases">
        <authorList>
            <person name="Brown-Elliot B."/>
            <person name="Wallace R."/>
            <person name="Lenaerts A."/>
            <person name="Ordway D."/>
            <person name="DeGroote M.A."/>
            <person name="Parker T."/>
            <person name="Sizemore C."/>
            <person name="Tallon L.J."/>
            <person name="Sadzewicz L.K."/>
            <person name="Sengamalay N."/>
            <person name="Fraser C.M."/>
            <person name="Hine E."/>
            <person name="Shefchek K.A."/>
            <person name="Das S.P."/>
            <person name="Tettelin H."/>
        </authorList>
    </citation>
    <scope>NUCLEOTIDE SEQUENCE [LARGE SCALE GENOMIC DNA]</scope>
    <source>
        <strain evidence="2">4042</strain>
    </source>
</reference>
<comment type="caution">
    <text evidence="2">The sequence shown here is derived from an EMBL/GenBank/DDBJ whole genome shotgun (WGS) entry which is preliminary data.</text>
</comment>
<name>X8E004_MYCXE</name>
<accession>X8E004</accession>
<dbReference type="EMBL" id="JAOB01000011">
    <property type="protein sequence ID" value="EUA73160.1"/>
    <property type="molecule type" value="Genomic_DNA"/>
</dbReference>
<proteinExistence type="predicted"/>
<protein>
    <submittedName>
        <fullName evidence="2">Uncharacterized protein</fullName>
    </submittedName>
</protein>
<evidence type="ECO:0000313" key="2">
    <source>
        <dbReference type="EMBL" id="EUA73160.1"/>
    </source>
</evidence>
<dbReference type="PATRIC" id="fig|1299334.3.peg.831"/>
<evidence type="ECO:0000256" key="1">
    <source>
        <dbReference type="SAM" id="MobiDB-lite"/>
    </source>
</evidence>
<organism evidence="2">
    <name type="scientific">Mycobacterium xenopi 4042</name>
    <dbReference type="NCBI Taxonomy" id="1299334"/>
    <lineage>
        <taxon>Bacteria</taxon>
        <taxon>Bacillati</taxon>
        <taxon>Actinomycetota</taxon>
        <taxon>Actinomycetes</taxon>
        <taxon>Mycobacteriales</taxon>
        <taxon>Mycobacteriaceae</taxon>
        <taxon>Mycobacterium</taxon>
    </lineage>
</organism>
<feature type="region of interest" description="Disordered" evidence="1">
    <location>
        <begin position="1"/>
        <end position="21"/>
    </location>
</feature>